<dbReference type="Pfam" id="PF07179">
    <property type="entry name" value="SseB"/>
    <property type="match status" value="1"/>
</dbReference>
<dbReference type="EMBL" id="BAAAYN010000017">
    <property type="protein sequence ID" value="GAA3386909.1"/>
    <property type="molecule type" value="Genomic_DNA"/>
</dbReference>
<accession>A0ABP6SYF3</accession>
<evidence type="ECO:0000313" key="3">
    <source>
        <dbReference type="Proteomes" id="UP001501676"/>
    </source>
</evidence>
<gene>
    <name evidence="2" type="ORF">GCM10020369_27380</name>
</gene>
<dbReference type="Proteomes" id="UP001501676">
    <property type="component" value="Unassembled WGS sequence"/>
</dbReference>
<dbReference type="RefSeq" id="WP_345728432.1">
    <property type="nucleotide sequence ID" value="NZ_BAAAYN010000017.1"/>
</dbReference>
<dbReference type="InterPro" id="IPR009839">
    <property type="entry name" value="SseB_N"/>
</dbReference>
<organism evidence="2 3">
    <name type="scientific">Cryptosporangium minutisporangium</name>
    <dbReference type="NCBI Taxonomy" id="113569"/>
    <lineage>
        <taxon>Bacteria</taxon>
        <taxon>Bacillati</taxon>
        <taxon>Actinomycetota</taxon>
        <taxon>Actinomycetes</taxon>
        <taxon>Cryptosporangiales</taxon>
        <taxon>Cryptosporangiaceae</taxon>
        <taxon>Cryptosporangium</taxon>
    </lineage>
</organism>
<name>A0ABP6SYF3_9ACTN</name>
<evidence type="ECO:0000259" key="1">
    <source>
        <dbReference type="Pfam" id="PF07179"/>
    </source>
</evidence>
<reference evidence="3" key="1">
    <citation type="journal article" date="2019" name="Int. J. Syst. Evol. Microbiol.">
        <title>The Global Catalogue of Microorganisms (GCM) 10K type strain sequencing project: providing services to taxonomists for standard genome sequencing and annotation.</title>
        <authorList>
            <consortium name="The Broad Institute Genomics Platform"/>
            <consortium name="The Broad Institute Genome Sequencing Center for Infectious Disease"/>
            <person name="Wu L."/>
            <person name="Ma J."/>
        </authorList>
    </citation>
    <scope>NUCLEOTIDE SEQUENCE [LARGE SCALE GENOMIC DNA]</scope>
    <source>
        <strain evidence="3">JCM 9458</strain>
    </source>
</reference>
<proteinExistence type="predicted"/>
<feature type="domain" description="SseB protein N-terminal" evidence="1">
    <location>
        <begin position="5"/>
        <end position="113"/>
    </location>
</feature>
<protein>
    <recommendedName>
        <fullName evidence="1">SseB protein N-terminal domain-containing protein</fullName>
    </recommendedName>
</protein>
<comment type="caution">
    <text evidence="2">The sequence shown here is derived from an EMBL/GenBank/DDBJ whole genome shotgun (WGS) entry which is preliminary data.</text>
</comment>
<keyword evidence="3" id="KW-1185">Reference proteome</keyword>
<evidence type="ECO:0000313" key="2">
    <source>
        <dbReference type="EMBL" id="GAA3386909.1"/>
    </source>
</evidence>
<sequence length="281" mass="29578">MSSELEDLLAAAAADPDALGPALAALRDADLVVPVPPPTADGAAPLAWATATVDGRTWLPAFTSVDAFGRSGAGESSRPIGFLQLAAFWPDPHWHLAVNPGLESRLLLEAGTVARLAREDPDVDAERPVLQKVLTFDQVTGYLAGEYSAISGFAHRLADASLPDDPAALLAALGLGTDVCDADGAIYLLRWALVGSALYRVPYGGADEAGAAAMFGWVVEPPPFRGTGFVPGPELVIREYKVDGVLPPHGSEIYRLPPGGPEQRIAVFDADQRRWLLVRAA</sequence>